<accession>A0A6N3CFT3</accession>
<evidence type="ECO:0008006" key="3">
    <source>
        <dbReference type="Google" id="ProtNLM"/>
    </source>
</evidence>
<keyword evidence="1" id="KW-0812">Transmembrane</keyword>
<sequence>MFQKNITKIIINDGLIKINTNKKEELNISLPYKIFRDGEILDYHHFYYKFSKILEKIDFEKNDNLILIFDSSSFIHINYKIPEIDDSEIKDFLALELEDYGDFDLSDYEIFYDYEKENKILNLSIDLVPRKLIFKLREVLDKLGIKNFEIIPEAKSIKKDGKFIEINPRYIKFMSVKNNLVNFYKKIYDENIEKLIDDNNLEEENASNIINLRYDPEETKIDEDFLFRYINYFINHIKEMENFSKGEEVYLFGNICDSKEIKDALSSYSNLKYKILEEDIHNKVPIKREKKEKNIRKKKNPINLILALAMAAIIIFNLLYYFNLKKENEISLKDIKDVKNEEVEEIDTSSDKFQERNKIFIDKISEIQKLEDKDLIITNYYFDNGRMTVNGIVKDEEYFNKAFSDINILSKNFYKENGFYKFEIQIK</sequence>
<organism evidence="2">
    <name type="scientific">Peptoniphilus gorbachii</name>
    <dbReference type="NCBI Taxonomy" id="411567"/>
    <lineage>
        <taxon>Bacteria</taxon>
        <taxon>Bacillati</taxon>
        <taxon>Bacillota</taxon>
        <taxon>Tissierellia</taxon>
        <taxon>Tissierellales</taxon>
        <taxon>Peptoniphilaceae</taxon>
        <taxon>Peptoniphilus</taxon>
    </lineage>
</organism>
<name>A0A6N3CFT3_9FIRM</name>
<dbReference type="AlphaFoldDB" id="A0A6N3CFT3"/>
<feature type="transmembrane region" description="Helical" evidence="1">
    <location>
        <begin position="302"/>
        <end position="322"/>
    </location>
</feature>
<keyword evidence="1" id="KW-0472">Membrane</keyword>
<dbReference type="RefSeq" id="WP_156702228.1">
    <property type="nucleotide sequence ID" value="NZ_CACRUP010000022.1"/>
</dbReference>
<keyword evidence="1" id="KW-1133">Transmembrane helix</keyword>
<protein>
    <recommendedName>
        <fullName evidence="3">Competence protein A</fullName>
    </recommendedName>
</protein>
<evidence type="ECO:0000313" key="2">
    <source>
        <dbReference type="EMBL" id="VYU13759.1"/>
    </source>
</evidence>
<gene>
    <name evidence="2" type="ORF">PGLFYP46_00331</name>
</gene>
<dbReference type="EMBL" id="CACRUP010000022">
    <property type="protein sequence ID" value="VYU13759.1"/>
    <property type="molecule type" value="Genomic_DNA"/>
</dbReference>
<proteinExistence type="predicted"/>
<evidence type="ECO:0000256" key="1">
    <source>
        <dbReference type="SAM" id="Phobius"/>
    </source>
</evidence>
<reference evidence="2" key="1">
    <citation type="submission" date="2019-11" db="EMBL/GenBank/DDBJ databases">
        <authorList>
            <person name="Feng L."/>
        </authorList>
    </citation>
    <scope>NUCLEOTIDE SEQUENCE</scope>
    <source>
        <strain evidence="2">PgorbachiiLFYP46</strain>
    </source>
</reference>